<dbReference type="RefSeq" id="WP_173569726.1">
    <property type="nucleotide sequence ID" value="NZ_WOSY01000005.1"/>
</dbReference>
<dbReference type="Pfam" id="PF02887">
    <property type="entry name" value="PK_C"/>
    <property type="match status" value="1"/>
</dbReference>
<protein>
    <recommendedName>
        <fullName evidence="4 13">Pyruvate kinase</fullName>
        <ecNumber evidence="4 13">2.7.1.40</ecNumber>
    </recommendedName>
</protein>
<keyword evidence="18" id="KW-1185">Reference proteome</keyword>
<dbReference type="NCBIfam" id="NF004491">
    <property type="entry name" value="PRK05826.1"/>
    <property type="match status" value="1"/>
</dbReference>
<keyword evidence="10 14" id="KW-0460">Magnesium</keyword>
<dbReference type="InterPro" id="IPR018209">
    <property type="entry name" value="Pyrv_Knase_AS"/>
</dbReference>
<dbReference type="NCBIfam" id="NF004978">
    <property type="entry name" value="PRK06354.1"/>
    <property type="match status" value="1"/>
</dbReference>
<dbReference type="SUPFAM" id="SSF50800">
    <property type="entry name" value="PK beta-barrel domain-like"/>
    <property type="match status" value="1"/>
</dbReference>
<evidence type="ECO:0000256" key="12">
    <source>
        <dbReference type="ARBA" id="ARBA00023317"/>
    </source>
</evidence>
<dbReference type="InterPro" id="IPR015793">
    <property type="entry name" value="Pyrv_Knase_brl"/>
</dbReference>
<evidence type="ECO:0000259" key="16">
    <source>
        <dbReference type="Pfam" id="PF02887"/>
    </source>
</evidence>
<feature type="domain" description="Pyruvate kinase C-terminal" evidence="16">
    <location>
        <begin position="356"/>
        <end position="471"/>
    </location>
</feature>
<keyword evidence="6" id="KW-0479">Metal-binding</keyword>
<comment type="pathway">
    <text evidence="2 14">Carbohydrate degradation; glycolysis; pyruvate from D-glyceraldehyde 3-phosphate: step 5/5.</text>
</comment>
<dbReference type="InterPro" id="IPR036918">
    <property type="entry name" value="Pyrv_Knase_C_sf"/>
</dbReference>
<dbReference type="Gene3D" id="3.40.1380.20">
    <property type="entry name" value="Pyruvate kinase, C-terminal domain"/>
    <property type="match status" value="1"/>
</dbReference>
<proteinExistence type="inferred from homology"/>
<dbReference type="SUPFAM" id="SSF52935">
    <property type="entry name" value="PK C-terminal domain-like"/>
    <property type="match status" value="1"/>
</dbReference>
<evidence type="ECO:0000313" key="17">
    <source>
        <dbReference type="EMBL" id="NHN88447.1"/>
    </source>
</evidence>
<evidence type="ECO:0000256" key="7">
    <source>
        <dbReference type="ARBA" id="ARBA00022741"/>
    </source>
</evidence>
<evidence type="ECO:0000313" key="18">
    <source>
        <dbReference type="Proteomes" id="UP000631653"/>
    </source>
</evidence>
<evidence type="ECO:0000256" key="2">
    <source>
        <dbReference type="ARBA" id="ARBA00004997"/>
    </source>
</evidence>
<evidence type="ECO:0000256" key="11">
    <source>
        <dbReference type="ARBA" id="ARBA00023152"/>
    </source>
</evidence>
<dbReference type="PRINTS" id="PR01050">
    <property type="entry name" value="PYRUVTKNASE"/>
</dbReference>
<keyword evidence="7" id="KW-0547">Nucleotide-binding</keyword>
<dbReference type="Gene3D" id="3.20.20.60">
    <property type="entry name" value="Phosphoenolpyruvate-binding domains"/>
    <property type="match status" value="1"/>
</dbReference>
<dbReference type="Gene3D" id="2.40.33.10">
    <property type="entry name" value="PK beta-barrel domain-like"/>
    <property type="match status" value="1"/>
</dbReference>
<evidence type="ECO:0000256" key="1">
    <source>
        <dbReference type="ARBA" id="ARBA00001958"/>
    </source>
</evidence>
<keyword evidence="12 17" id="KW-0670">Pyruvate</keyword>
<keyword evidence="9" id="KW-0067">ATP-binding</keyword>
<dbReference type="SUPFAM" id="SSF51621">
    <property type="entry name" value="Phosphoenolpyruvate/pyruvate domain"/>
    <property type="match status" value="1"/>
</dbReference>
<comment type="similarity">
    <text evidence="3 14">Belongs to the pyruvate kinase family.</text>
</comment>
<dbReference type="Proteomes" id="UP000631653">
    <property type="component" value="Unassembled WGS sequence"/>
</dbReference>
<dbReference type="InterPro" id="IPR015813">
    <property type="entry name" value="Pyrv/PenolPyrv_kinase-like_dom"/>
</dbReference>
<dbReference type="GO" id="GO:0016301">
    <property type="term" value="F:kinase activity"/>
    <property type="evidence" value="ECO:0007669"/>
    <property type="project" value="UniProtKB-KW"/>
</dbReference>
<organism evidence="17 18">
    <name type="scientific">Acetobacter conturbans</name>
    <dbReference type="NCBI Taxonomy" id="1737472"/>
    <lineage>
        <taxon>Bacteria</taxon>
        <taxon>Pseudomonadati</taxon>
        <taxon>Pseudomonadota</taxon>
        <taxon>Alphaproteobacteria</taxon>
        <taxon>Acetobacterales</taxon>
        <taxon>Acetobacteraceae</taxon>
        <taxon>Acetobacter</taxon>
    </lineage>
</organism>
<dbReference type="InterPro" id="IPR015806">
    <property type="entry name" value="Pyrv_Knase_insert_dom_sf"/>
</dbReference>
<gene>
    <name evidence="17" type="primary">pyk</name>
    <name evidence="17" type="ORF">GOB81_07365</name>
</gene>
<evidence type="ECO:0000256" key="9">
    <source>
        <dbReference type="ARBA" id="ARBA00022840"/>
    </source>
</evidence>
<dbReference type="EMBL" id="WOSY01000005">
    <property type="protein sequence ID" value="NHN88447.1"/>
    <property type="molecule type" value="Genomic_DNA"/>
</dbReference>
<dbReference type="InterPro" id="IPR015795">
    <property type="entry name" value="Pyrv_Knase_C"/>
</dbReference>
<dbReference type="InterPro" id="IPR011037">
    <property type="entry name" value="Pyrv_Knase-like_insert_dom_sf"/>
</dbReference>
<evidence type="ECO:0000256" key="5">
    <source>
        <dbReference type="ARBA" id="ARBA00022679"/>
    </source>
</evidence>
<keyword evidence="11 14" id="KW-0324">Glycolysis</keyword>
<accession>A0ABX0K363</accession>
<dbReference type="PANTHER" id="PTHR11817">
    <property type="entry name" value="PYRUVATE KINASE"/>
    <property type="match status" value="1"/>
</dbReference>
<dbReference type="PROSITE" id="PS00110">
    <property type="entry name" value="PYRUVATE_KINASE"/>
    <property type="match status" value="1"/>
</dbReference>
<evidence type="ECO:0000256" key="6">
    <source>
        <dbReference type="ARBA" id="ARBA00022723"/>
    </source>
</evidence>
<evidence type="ECO:0000256" key="14">
    <source>
        <dbReference type="RuleBase" id="RU000504"/>
    </source>
</evidence>
<dbReference type="GO" id="GO:0004743">
    <property type="term" value="F:pyruvate kinase activity"/>
    <property type="evidence" value="ECO:0007669"/>
    <property type="project" value="UniProtKB-EC"/>
</dbReference>
<comment type="catalytic activity">
    <reaction evidence="14">
        <text>pyruvate + ATP = phosphoenolpyruvate + ADP + H(+)</text>
        <dbReference type="Rhea" id="RHEA:18157"/>
        <dbReference type="ChEBI" id="CHEBI:15361"/>
        <dbReference type="ChEBI" id="CHEBI:15378"/>
        <dbReference type="ChEBI" id="CHEBI:30616"/>
        <dbReference type="ChEBI" id="CHEBI:58702"/>
        <dbReference type="ChEBI" id="CHEBI:456216"/>
        <dbReference type="EC" id="2.7.1.40"/>
    </reaction>
</comment>
<evidence type="ECO:0000256" key="3">
    <source>
        <dbReference type="ARBA" id="ARBA00008663"/>
    </source>
</evidence>
<reference evidence="17 18" key="1">
    <citation type="journal article" date="2020" name="Int. J. Syst. Evol. Microbiol.">
        <title>Novel acetic acid bacteria from cider fermentations: Acetobacter conturbans sp. nov. and Acetobacter fallax sp. nov.</title>
        <authorList>
            <person name="Sombolestani A.S."/>
            <person name="Cleenwerck I."/>
            <person name="Cnockaert M."/>
            <person name="Borremans W."/>
            <person name="Wieme A.D."/>
            <person name="De Vuyst L."/>
            <person name="Vandamme P."/>
        </authorList>
    </citation>
    <scope>NUCLEOTIDE SEQUENCE [LARGE SCALE GENOMIC DNA]</scope>
    <source>
        <strain evidence="17 18">LMG 1627</strain>
    </source>
</reference>
<evidence type="ECO:0000256" key="4">
    <source>
        <dbReference type="ARBA" id="ARBA00012142"/>
    </source>
</evidence>
<evidence type="ECO:0000256" key="13">
    <source>
        <dbReference type="NCBIfam" id="TIGR01064"/>
    </source>
</evidence>
<evidence type="ECO:0000259" key="15">
    <source>
        <dbReference type="Pfam" id="PF00224"/>
    </source>
</evidence>
<comment type="cofactor">
    <cofactor evidence="1">
        <name>K(+)</name>
        <dbReference type="ChEBI" id="CHEBI:29103"/>
    </cofactor>
</comment>
<dbReference type="InterPro" id="IPR001697">
    <property type="entry name" value="Pyr_Knase"/>
</dbReference>
<comment type="caution">
    <text evidence="17">The sequence shown here is derived from an EMBL/GenBank/DDBJ whole genome shotgun (WGS) entry which is preliminary data.</text>
</comment>
<keyword evidence="5 14" id="KW-0808">Transferase</keyword>
<dbReference type="Pfam" id="PF00224">
    <property type="entry name" value="PK"/>
    <property type="match status" value="1"/>
</dbReference>
<dbReference type="NCBIfam" id="TIGR01064">
    <property type="entry name" value="pyruv_kin"/>
    <property type="match status" value="1"/>
</dbReference>
<keyword evidence="8 14" id="KW-0418">Kinase</keyword>
<dbReference type="InterPro" id="IPR040442">
    <property type="entry name" value="Pyrv_kinase-like_dom_sf"/>
</dbReference>
<sequence>MVAAQCRTKIVATLGPASSTHETIHSLALAGADVFRFNFSHGTHEDHAARYRIVRQIEKDIGRPLGVLADLQGPKLRVGKFSDGKVILEAGQSFRLDLDPAPGDSARVTLPHPEIISVAKEGSALLLDDGKLKLIIRTVGKDFLKTEVVVGGALSNHKGVNVPDVVLPIPALTEKDKENLAFALDLGADFIALSFVQRPEDVLEARELVNGRAWIISKLEKPQALDNLAAILNASDAVMVARGDLGVELPPESVPLAQKRIIRNARRLGKPVIVATQMLESMISAPTPTRAEASDVATAVFDGADAVMLSAESAAGSYPVEAVTMMNRILERVEADDGWRTLMQASSLEPEHYTADAIAHAAKQVATTLVAPAIIAYTHAGPTALRIARERPIAHILGLTPTIGTARRLVLVWGVKPFVPPEDKPVRDTESMVSMALEAALASHMAKPGDTIVITAGVPFGISGSTNTIRVAKIPES</sequence>
<feature type="domain" description="Pyruvate kinase barrel" evidence="15">
    <location>
        <begin position="7"/>
        <end position="323"/>
    </location>
</feature>
<evidence type="ECO:0000256" key="8">
    <source>
        <dbReference type="ARBA" id="ARBA00022777"/>
    </source>
</evidence>
<name>A0ABX0K363_9PROT</name>
<dbReference type="EC" id="2.7.1.40" evidence="4 13"/>
<evidence type="ECO:0000256" key="10">
    <source>
        <dbReference type="ARBA" id="ARBA00022842"/>
    </source>
</evidence>
<dbReference type="NCBIfam" id="NF004886">
    <property type="entry name" value="PRK06247.1"/>
    <property type="match status" value="1"/>
</dbReference>